<comment type="caution">
    <text evidence="1">The sequence shown here is derived from an EMBL/GenBank/DDBJ whole genome shotgun (WGS) entry which is preliminary data.</text>
</comment>
<accession>A0ACC1T234</accession>
<reference evidence="1" key="1">
    <citation type="submission" date="2022-07" db="EMBL/GenBank/DDBJ databases">
        <title>Genome Sequence of Phlebia brevispora.</title>
        <authorList>
            <person name="Buettner E."/>
        </authorList>
    </citation>
    <scope>NUCLEOTIDE SEQUENCE</scope>
    <source>
        <strain evidence="1">MPL23</strain>
    </source>
</reference>
<protein>
    <submittedName>
        <fullName evidence="1">Uncharacterized protein</fullName>
    </submittedName>
</protein>
<name>A0ACC1T234_9APHY</name>
<gene>
    <name evidence="1" type="ORF">NM688_g4748</name>
</gene>
<dbReference type="EMBL" id="JANHOG010000812">
    <property type="protein sequence ID" value="KAJ3551359.1"/>
    <property type="molecule type" value="Genomic_DNA"/>
</dbReference>
<evidence type="ECO:0000313" key="1">
    <source>
        <dbReference type="EMBL" id="KAJ3551359.1"/>
    </source>
</evidence>
<keyword evidence="2" id="KW-1185">Reference proteome</keyword>
<evidence type="ECO:0000313" key="2">
    <source>
        <dbReference type="Proteomes" id="UP001148662"/>
    </source>
</evidence>
<organism evidence="1 2">
    <name type="scientific">Phlebia brevispora</name>
    <dbReference type="NCBI Taxonomy" id="194682"/>
    <lineage>
        <taxon>Eukaryota</taxon>
        <taxon>Fungi</taxon>
        <taxon>Dikarya</taxon>
        <taxon>Basidiomycota</taxon>
        <taxon>Agaricomycotina</taxon>
        <taxon>Agaricomycetes</taxon>
        <taxon>Polyporales</taxon>
        <taxon>Meruliaceae</taxon>
        <taxon>Phlebia</taxon>
    </lineage>
</organism>
<sequence length="414" mass="46426">MESLLAALPATPPNTEPSPGGIGKANGEAAGPSSSAGASAATTVKTPDTETSLNMTRTSLDSPVQPEPSTFPSGSATSAQTLSGTSSIPCHQARIFTDAELTDEVFQSIWTLGEPIVVTNLCPKFRIEWTPDYFRHKYGNQSCLILECQTDQNKRVTVGEFFSWFGKYEGRRDCWKLKDWPPSTDFKSAFPELYDDFAQATPVPNYVRRDGVFNIASHFPSNTVAPDLGPKMYNAMASYEAENSKGSTRLHMDMADAVNIMLYAASTPDGRPGCAAWDLFRSEDSPKLRKFLRRKFKGQYTNDPIHSQQFYLDSKLRQELYDEFGVKSYRIYQRPGDAVFIPAGCAHQVCNLADCIKVASDFVSPENIDRCEMLTREFREQNQSMAWKEDVLQLRTMMWFAWLSCTRQEKDIMS</sequence>
<dbReference type="Proteomes" id="UP001148662">
    <property type="component" value="Unassembled WGS sequence"/>
</dbReference>
<proteinExistence type="predicted"/>